<keyword evidence="2" id="KW-1185">Reference proteome</keyword>
<sequence>MENALQQEERFAMQKENSLKEEERDAFWFESWLWIFFSLEPPAKLIITNDAICSNLQLIWSHSAMIAERPKLFE</sequence>
<reference evidence="1 2" key="1">
    <citation type="submission" date="2024-11" db="EMBL/GenBank/DDBJ databases">
        <title>Adaptive evolution of stress response genes in parasites aligns with host niche diversity.</title>
        <authorList>
            <person name="Hahn C."/>
            <person name="Resl P."/>
        </authorList>
    </citation>
    <scope>NUCLEOTIDE SEQUENCE [LARGE SCALE GENOMIC DNA]</scope>
    <source>
        <strain evidence="1">EGGRZ-B1_66</strain>
        <tissue evidence="1">Body</tissue>
    </source>
</reference>
<proteinExistence type="predicted"/>
<gene>
    <name evidence="1" type="ORF">Ciccas_014534</name>
</gene>
<dbReference type="EMBL" id="JBJKFK010008823">
    <property type="protein sequence ID" value="KAL3306966.1"/>
    <property type="molecule type" value="Genomic_DNA"/>
</dbReference>
<accession>A0ABD2PMM4</accession>
<protein>
    <submittedName>
        <fullName evidence="1">Uncharacterized protein</fullName>
    </submittedName>
</protein>
<evidence type="ECO:0000313" key="2">
    <source>
        <dbReference type="Proteomes" id="UP001626550"/>
    </source>
</evidence>
<dbReference type="Proteomes" id="UP001626550">
    <property type="component" value="Unassembled WGS sequence"/>
</dbReference>
<dbReference type="AlphaFoldDB" id="A0ABD2PMM4"/>
<evidence type="ECO:0000313" key="1">
    <source>
        <dbReference type="EMBL" id="KAL3306966.1"/>
    </source>
</evidence>
<organism evidence="1 2">
    <name type="scientific">Cichlidogyrus casuarinus</name>
    <dbReference type="NCBI Taxonomy" id="1844966"/>
    <lineage>
        <taxon>Eukaryota</taxon>
        <taxon>Metazoa</taxon>
        <taxon>Spiralia</taxon>
        <taxon>Lophotrochozoa</taxon>
        <taxon>Platyhelminthes</taxon>
        <taxon>Monogenea</taxon>
        <taxon>Monopisthocotylea</taxon>
        <taxon>Dactylogyridea</taxon>
        <taxon>Ancyrocephalidae</taxon>
        <taxon>Cichlidogyrus</taxon>
    </lineage>
</organism>
<feature type="non-terminal residue" evidence="1">
    <location>
        <position position="74"/>
    </location>
</feature>
<comment type="caution">
    <text evidence="1">The sequence shown here is derived from an EMBL/GenBank/DDBJ whole genome shotgun (WGS) entry which is preliminary data.</text>
</comment>
<name>A0ABD2PMM4_9PLAT</name>